<evidence type="ECO:0000256" key="5">
    <source>
        <dbReference type="ARBA" id="ARBA00023067"/>
    </source>
</evidence>
<keyword evidence="3" id="KW-0159">Chromosome partition</keyword>
<keyword evidence="2" id="KW-0132">Cell division</keyword>
<dbReference type="Pfam" id="PF03882">
    <property type="entry name" value="WHD_KicB"/>
    <property type="match status" value="1"/>
</dbReference>
<dbReference type="GO" id="GO:0051301">
    <property type="term" value="P:cell division"/>
    <property type="evidence" value="ECO:0007669"/>
    <property type="project" value="UniProtKB-KW"/>
</dbReference>
<keyword evidence="1" id="KW-0963">Cytoplasm</keyword>
<dbReference type="Pfam" id="PF17193">
    <property type="entry name" value="MukF_C"/>
    <property type="match status" value="1"/>
</dbReference>
<dbReference type="Gene3D" id="1.10.10.10">
    <property type="entry name" value="Winged helix-like DNA-binding domain superfamily/Winged helix DNA-binding domain"/>
    <property type="match status" value="1"/>
</dbReference>
<evidence type="ECO:0000256" key="1">
    <source>
        <dbReference type="ARBA" id="ARBA00022490"/>
    </source>
</evidence>
<organism evidence="10 11">
    <name type="scientific">Psittacicella hinzii</name>
    <dbReference type="NCBI Taxonomy" id="2028575"/>
    <lineage>
        <taxon>Bacteria</taxon>
        <taxon>Pseudomonadati</taxon>
        <taxon>Pseudomonadota</taxon>
        <taxon>Gammaproteobacteria</taxon>
        <taxon>Pasteurellales</taxon>
        <taxon>Psittacicellaceae</taxon>
        <taxon>Psittacicella</taxon>
    </lineage>
</organism>
<dbReference type="Gene3D" id="1.10.225.40">
    <property type="entry name" value="MukF, C-terminal domain"/>
    <property type="match status" value="1"/>
</dbReference>
<evidence type="ECO:0000313" key="10">
    <source>
        <dbReference type="EMBL" id="RIY39131.1"/>
    </source>
</evidence>
<dbReference type="GO" id="GO:0030261">
    <property type="term" value="P:chromosome condensation"/>
    <property type="evidence" value="ECO:0007669"/>
    <property type="project" value="UniProtKB-KW"/>
</dbReference>
<dbReference type="Gene3D" id="1.20.58.590">
    <property type="entry name" value="Chromosome partition protein MukF, middle domain"/>
    <property type="match status" value="2"/>
</dbReference>
<reference evidence="10 11" key="1">
    <citation type="submission" date="2017-08" db="EMBL/GenBank/DDBJ databases">
        <title>Reclassification of Bisgaard taxon 37 and 44.</title>
        <authorList>
            <person name="Christensen H."/>
        </authorList>
    </citation>
    <scope>NUCLEOTIDE SEQUENCE [LARGE SCALE GENOMIC DNA]</scope>
    <source>
        <strain evidence="10 11">111</strain>
    </source>
</reference>
<evidence type="ECO:0000313" key="11">
    <source>
        <dbReference type="Proteomes" id="UP000265916"/>
    </source>
</evidence>
<evidence type="ECO:0000259" key="9">
    <source>
        <dbReference type="Pfam" id="PF17193"/>
    </source>
</evidence>
<dbReference type="Proteomes" id="UP000265916">
    <property type="component" value="Unassembled WGS sequence"/>
</dbReference>
<feature type="domain" description="Chromosome partition protein MukF middle" evidence="8">
    <location>
        <begin position="131"/>
        <end position="262"/>
    </location>
</feature>
<evidence type="ECO:0000259" key="8">
    <source>
        <dbReference type="Pfam" id="PF17192"/>
    </source>
</evidence>
<comment type="caution">
    <text evidence="10">The sequence shown here is derived from an EMBL/GenBank/DDBJ whole genome shotgun (WGS) entry which is preliminary data.</text>
</comment>
<sequence length="503" mass="57731">MEGSQHNFHLQDILDWVNTNGFSINLSSDRIGFLLAIHSFQRTSNTELTEEILIDLYRQVLAQQQEAELTENTQAARANKIINDMVSQKLLNRFSLDFAEDEEVAGQSSIYRLSPLAIGIADNYLRQKEFSQVGLSVQLAMVAKEMHDITHAATQVGDAHYWRINVYAPLRYSVAEIFDLIDYRQRELDEEQHQIKQQIADLLSKDWAAAIDNCNALLSSTGNTLRELQDTLSSAGDKLQEQLLTIDYAVNRQLEAIHTLELLANEPELRDTIFKDDAELLDLCQKLQADFNAEQVQELSVSFTQINELITHLQTKLDRIISWGQQSIDLWIGFDRHIHKFIRNTIDLDKNRVFSTRLRRSVSEFLDAPFFLTYTDQLRILDMRAEGQVLVEGEEVGEVPEEITYETYDNIQEQITAAMQMVLAPFSQKHEPLDIALILRNILRDNPLAIHFDVARIFVEQAMRLGVSADELAGVQATWQDVNEHHAQVQAHVINRYPQSRMQ</sequence>
<proteinExistence type="predicted"/>
<evidence type="ECO:0008006" key="12">
    <source>
        <dbReference type="Google" id="ProtNLM"/>
    </source>
</evidence>
<dbReference type="InterPro" id="IPR033439">
    <property type="entry name" value="MukF_WHTH"/>
</dbReference>
<accession>A0A3A1YNJ6</accession>
<dbReference type="InterPro" id="IPR033440">
    <property type="entry name" value="MukF_M"/>
</dbReference>
<evidence type="ECO:0000256" key="4">
    <source>
        <dbReference type="ARBA" id="ARBA00022837"/>
    </source>
</evidence>
<gene>
    <name evidence="10" type="ORF">CKF58_02775</name>
</gene>
<dbReference type="CDD" id="cd16337">
    <property type="entry name" value="MukF_C"/>
    <property type="match status" value="1"/>
</dbReference>
<name>A0A3A1YNJ6_9GAMM</name>
<dbReference type="SUPFAM" id="SSF140570">
    <property type="entry name" value="MukF C-terminal domain-like"/>
    <property type="match status" value="2"/>
</dbReference>
<keyword evidence="11" id="KW-1185">Reference proteome</keyword>
<evidence type="ECO:0000256" key="3">
    <source>
        <dbReference type="ARBA" id="ARBA00022829"/>
    </source>
</evidence>
<protein>
    <recommendedName>
        <fullName evidence="12">Chromosome partition protein MukF</fullName>
    </recommendedName>
</protein>
<evidence type="ECO:0000256" key="6">
    <source>
        <dbReference type="ARBA" id="ARBA00023306"/>
    </source>
</evidence>
<keyword evidence="4" id="KW-0106">Calcium</keyword>
<evidence type="ECO:0000259" key="7">
    <source>
        <dbReference type="Pfam" id="PF03882"/>
    </source>
</evidence>
<dbReference type="Pfam" id="PF17192">
    <property type="entry name" value="MukF_M"/>
    <property type="match status" value="1"/>
</dbReference>
<evidence type="ECO:0000256" key="2">
    <source>
        <dbReference type="ARBA" id="ARBA00022618"/>
    </source>
</evidence>
<feature type="domain" description="Chromosome partition protein MukF winged-helix" evidence="7">
    <location>
        <begin position="10"/>
        <end position="127"/>
    </location>
</feature>
<dbReference type="SUPFAM" id="SSF46785">
    <property type="entry name" value="Winged helix' DNA-binding domain"/>
    <property type="match status" value="1"/>
</dbReference>
<feature type="domain" description="Chromosome partition protein MukF C-terminal" evidence="9">
    <location>
        <begin position="340"/>
        <end position="497"/>
    </location>
</feature>
<dbReference type="InterPro" id="IPR033441">
    <property type="entry name" value="MukF_C"/>
</dbReference>
<dbReference type="InterPro" id="IPR036141">
    <property type="entry name" value="MukF_M_sp"/>
</dbReference>
<keyword evidence="5" id="KW-0226">DNA condensation</keyword>
<dbReference type="InterPro" id="IPR036388">
    <property type="entry name" value="WH-like_DNA-bd_sf"/>
</dbReference>
<keyword evidence="6" id="KW-0131">Cell cycle</keyword>
<dbReference type="AlphaFoldDB" id="A0A3A1YNJ6"/>
<dbReference type="GO" id="GO:0007059">
    <property type="term" value="P:chromosome segregation"/>
    <property type="evidence" value="ECO:0007669"/>
    <property type="project" value="UniProtKB-KW"/>
</dbReference>
<dbReference type="OrthoDB" id="6450805at2"/>
<dbReference type="InterPro" id="IPR036390">
    <property type="entry name" value="WH_DNA-bd_sf"/>
</dbReference>
<dbReference type="RefSeq" id="WP_119530705.1">
    <property type="nucleotide sequence ID" value="NZ_JBHSSP010000009.1"/>
</dbReference>
<dbReference type="InterPro" id="IPR038198">
    <property type="entry name" value="MukF_C_sf"/>
</dbReference>
<dbReference type="EMBL" id="NRJG01000041">
    <property type="protein sequence ID" value="RIY39131.1"/>
    <property type="molecule type" value="Genomic_DNA"/>
</dbReference>